<dbReference type="CDD" id="cd04301">
    <property type="entry name" value="NAT_SF"/>
    <property type="match status" value="1"/>
</dbReference>
<sequence length="299" mass="33147">MMCSTSKTPLVLDKRTFGEADDMMKMFVKEGWKDQSRDILQATFRLAGKGQLVAKYDGVVVGFVTLYDFSETNSFLNYLIVKPEHRHKGFGSAMLRKAHQLAEARTISFIATLPAVPLYERHGYVKGKFCFASYSMIMKHIPVSPGAGSKYEIKASRDVDWNQLVNYDTSYHVLSREHVLKTFCSIKGSTTKVILERGKIVGYGTIRPVLAGYLIAPLYADNTEACMVLLRSLVGVAPSNSPVVLVIPNVSQAGKILLDANKNDVRVLWEGVNMSSKDTPDIPKMNNVLAILSPAICFL</sequence>
<dbReference type="InterPro" id="IPR052729">
    <property type="entry name" value="Acyl/Acetyltrans_Enzymes"/>
</dbReference>
<accession>A0A1S3IST4</accession>
<dbReference type="InterPro" id="IPR041496">
    <property type="entry name" value="YitH/HolE_GNAT"/>
</dbReference>
<dbReference type="OrthoDB" id="5771378at2759"/>
<protein>
    <submittedName>
        <fullName evidence="3">Uncharacterized protein LOC106166536</fullName>
    </submittedName>
</protein>
<dbReference type="Pfam" id="PF18014">
    <property type="entry name" value="Acetyltransf_18"/>
    <property type="match status" value="1"/>
</dbReference>
<dbReference type="AlphaFoldDB" id="A0A1S3IST4"/>
<dbReference type="InterPro" id="IPR016181">
    <property type="entry name" value="Acyl_CoA_acyltransferase"/>
</dbReference>
<evidence type="ECO:0000259" key="1">
    <source>
        <dbReference type="PROSITE" id="PS51186"/>
    </source>
</evidence>
<dbReference type="GO" id="GO:0016747">
    <property type="term" value="F:acyltransferase activity, transferring groups other than amino-acyl groups"/>
    <property type="evidence" value="ECO:0007669"/>
    <property type="project" value="InterPro"/>
</dbReference>
<dbReference type="OMA" id="VAPRICM"/>
<dbReference type="PROSITE" id="PS51186">
    <property type="entry name" value="GNAT"/>
    <property type="match status" value="1"/>
</dbReference>
<dbReference type="Gene3D" id="3.40.630.30">
    <property type="match status" value="1"/>
</dbReference>
<dbReference type="PANTHER" id="PTHR47237:SF1">
    <property type="entry name" value="SLL0310 PROTEIN"/>
    <property type="match status" value="1"/>
</dbReference>
<keyword evidence="2" id="KW-1185">Reference proteome</keyword>
<organism evidence="2 3">
    <name type="scientific">Lingula anatina</name>
    <name type="common">Brachiopod</name>
    <name type="synonym">Lingula unguis</name>
    <dbReference type="NCBI Taxonomy" id="7574"/>
    <lineage>
        <taxon>Eukaryota</taxon>
        <taxon>Metazoa</taxon>
        <taxon>Spiralia</taxon>
        <taxon>Lophotrochozoa</taxon>
        <taxon>Brachiopoda</taxon>
        <taxon>Linguliformea</taxon>
        <taxon>Lingulata</taxon>
        <taxon>Lingulida</taxon>
        <taxon>Linguloidea</taxon>
        <taxon>Lingulidae</taxon>
        <taxon>Lingula</taxon>
    </lineage>
</organism>
<gene>
    <name evidence="3" type="primary">LOC106166536</name>
</gene>
<dbReference type="Gene3D" id="3.40.630.90">
    <property type="match status" value="1"/>
</dbReference>
<dbReference type="Pfam" id="PF00583">
    <property type="entry name" value="Acetyltransf_1"/>
    <property type="match status" value="1"/>
</dbReference>
<dbReference type="Proteomes" id="UP000085678">
    <property type="component" value="Unplaced"/>
</dbReference>
<dbReference type="KEGG" id="lak:106166536"/>
<dbReference type="RefSeq" id="XP_013400589.1">
    <property type="nucleotide sequence ID" value="XM_013545135.1"/>
</dbReference>
<dbReference type="InterPro" id="IPR000182">
    <property type="entry name" value="GNAT_dom"/>
</dbReference>
<evidence type="ECO:0000313" key="2">
    <source>
        <dbReference type="Proteomes" id="UP000085678"/>
    </source>
</evidence>
<dbReference type="PANTHER" id="PTHR47237">
    <property type="entry name" value="SLL0310 PROTEIN"/>
    <property type="match status" value="1"/>
</dbReference>
<dbReference type="GeneID" id="106166536"/>
<reference evidence="3" key="1">
    <citation type="submission" date="2025-08" db="UniProtKB">
        <authorList>
            <consortium name="RefSeq"/>
        </authorList>
    </citation>
    <scope>IDENTIFICATION</scope>
    <source>
        <tissue evidence="3">Gonads</tissue>
    </source>
</reference>
<proteinExistence type="predicted"/>
<dbReference type="SUPFAM" id="SSF55729">
    <property type="entry name" value="Acyl-CoA N-acyltransferases (Nat)"/>
    <property type="match status" value="1"/>
</dbReference>
<evidence type="ECO:0000313" key="3">
    <source>
        <dbReference type="RefSeq" id="XP_013400589.1"/>
    </source>
</evidence>
<feature type="domain" description="N-acetyltransferase" evidence="1">
    <location>
        <begin position="12"/>
        <end position="141"/>
    </location>
</feature>
<name>A0A1S3IST4_LINAN</name>
<dbReference type="InParanoid" id="A0A1S3IST4"/>